<keyword evidence="1" id="KW-0472">Membrane</keyword>
<dbReference type="Proteomes" id="UP000095003">
    <property type="component" value="Unassembled WGS sequence"/>
</dbReference>
<name>A0A1E3AXJ0_9FIRM</name>
<dbReference type="Proteomes" id="UP000094067">
    <property type="component" value="Unassembled WGS sequence"/>
</dbReference>
<feature type="transmembrane region" description="Helical" evidence="1">
    <location>
        <begin position="173"/>
        <end position="191"/>
    </location>
</feature>
<evidence type="ECO:0000313" key="5">
    <source>
        <dbReference type="Proteomes" id="UP000095003"/>
    </source>
</evidence>
<dbReference type="EMBL" id="MCGI01000001">
    <property type="protein sequence ID" value="ODM13425.1"/>
    <property type="molecule type" value="Genomic_DNA"/>
</dbReference>
<dbReference type="GeneID" id="93299640"/>
<protein>
    <recommendedName>
        <fullName evidence="6">DUF2975 domain-containing protein</fullName>
    </recommendedName>
</protein>
<reference evidence="4 5" key="1">
    <citation type="submission" date="2016-07" db="EMBL/GenBank/DDBJ databases">
        <title>Characterization of isolates of Eisenbergiella tayi derived from blood cultures, using whole genome sequencing.</title>
        <authorList>
            <person name="Burdz T."/>
            <person name="Wiebe D."/>
            <person name="Huynh C."/>
            <person name="Bernard K."/>
        </authorList>
    </citation>
    <scope>NUCLEOTIDE SEQUENCE [LARGE SCALE GENOMIC DNA]</scope>
    <source>
        <strain evidence="2 4">NML 110608</strain>
        <strain evidence="3 5">NML 120489</strain>
    </source>
</reference>
<keyword evidence="1" id="KW-0812">Transmembrane</keyword>
<accession>A0A1E3AXJ0</accession>
<dbReference type="RefSeq" id="WP_069151777.1">
    <property type="nucleotide sequence ID" value="NZ_DBFYTC010000069.1"/>
</dbReference>
<evidence type="ECO:0000313" key="2">
    <source>
        <dbReference type="EMBL" id="ODM05562.1"/>
    </source>
</evidence>
<feature type="transmembrane region" description="Helical" evidence="1">
    <location>
        <begin position="61"/>
        <end position="82"/>
    </location>
</feature>
<feature type="transmembrane region" description="Helical" evidence="1">
    <location>
        <begin position="128"/>
        <end position="148"/>
    </location>
</feature>
<proteinExistence type="predicted"/>
<keyword evidence="1" id="KW-1133">Transmembrane helix</keyword>
<evidence type="ECO:0008006" key="6">
    <source>
        <dbReference type="Google" id="ProtNLM"/>
    </source>
</evidence>
<feature type="transmembrane region" description="Helical" evidence="1">
    <location>
        <begin position="102"/>
        <end position="121"/>
    </location>
</feature>
<sequence length="201" mass="23153">MVTEKFLEWFDRGWDKWELWYKRKKEVKERKREVKEEFYDGSPVIGGEKDRPVRLSVGFKILLGTAIFLSGILVHIYLGMMLSVSWPEIVGDSKMLINYSQRLLYCVILCLCFSMLVSIAISKRPFNSVLYGFGIAASIAILAASFLFPRIDGYYTNFEILAKGNRCVFDGNYFIPGLLALVMALLLRYGYKYQNNSDMTV</sequence>
<evidence type="ECO:0000313" key="4">
    <source>
        <dbReference type="Proteomes" id="UP000094067"/>
    </source>
</evidence>
<evidence type="ECO:0000313" key="3">
    <source>
        <dbReference type="EMBL" id="ODM13425.1"/>
    </source>
</evidence>
<organism evidence="3 5">
    <name type="scientific">Eisenbergiella tayi</name>
    <dbReference type="NCBI Taxonomy" id="1432052"/>
    <lineage>
        <taxon>Bacteria</taxon>
        <taxon>Bacillati</taxon>
        <taxon>Bacillota</taxon>
        <taxon>Clostridia</taxon>
        <taxon>Lachnospirales</taxon>
        <taxon>Lachnospiraceae</taxon>
        <taxon>Eisenbergiella</taxon>
    </lineage>
</organism>
<dbReference type="AlphaFoldDB" id="A0A1E3AXJ0"/>
<dbReference type="EMBL" id="MCGH01000002">
    <property type="protein sequence ID" value="ODM05562.1"/>
    <property type="molecule type" value="Genomic_DNA"/>
</dbReference>
<gene>
    <name evidence="3" type="ORF">BEH84_01140</name>
    <name evidence="2" type="ORF">BEI61_01451</name>
</gene>
<comment type="caution">
    <text evidence="3">The sequence shown here is derived from an EMBL/GenBank/DDBJ whole genome shotgun (WGS) entry which is preliminary data.</text>
</comment>
<evidence type="ECO:0000256" key="1">
    <source>
        <dbReference type="SAM" id="Phobius"/>
    </source>
</evidence>